<dbReference type="InterPro" id="IPR004616">
    <property type="entry name" value="Leu/Phe-tRNA_Trfase"/>
</dbReference>
<comment type="subcellular location">
    <subcellularLocation>
        <location evidence="4">Cytoplasm</location>
    </subcellularLocation>
</comment>
<evidence type="ECO:0000256" key="1">
    <source>
        <dbReference type="ARBA" id="ARBA00022490"/>
    </source>
</evidence>
<dbReference type="Pfam" id="PF03588">
    <property type="entry name" value="Leu_Phe_trans"/>
    <property type="match status" value="1"/>
</dbReference>
<evidence type="ECO:0000313" key="6">
    <source>
        <dbReference type="Proteomes" id="UP001064632"/>
    </source>
</evidence>
<dbReference type="PANTHER" id="PTHR30098:SF2">
    <property type="entry name" value="LEUCYL_PHENYLALANYL-TRNA--PROTEIN TRANSFERASE"/>
    <property type="match status" value="1"/>
</dbReference>
<keyword evidence="3 4" id="KW-0012">Acyltransferase</keyword>
<keyword evidence="6" id="KW-1185">Reference proteome</keyword>
<keyword evidence="2 4" id="KW-0808">Transferase</keyword>
<dbReference type="PANTHER" id="PTHR30098">
    <property type="entry name" value="LEUCYL/PHENYLALANYL-TRNA--PROTEIN TRANSFERASE"/>
    <property type="match status" value="1"/>
</dbReference>
<dbReference type="NCBIfam" id="TIGR00667">
    <property type="entry name" value="aat"/>
    <property type="match status" value="1"/>
</dbReference>
<evidence type="ECO:0000256" key="4">
    <source>
        <dbReference type="HAMAP-Rule" id="MF_00688"/>
    </source>
</evidence>
<comment type="similarity">
    <text evidence="4">Belongs to the L/F-transferase family.</text>
</comment>
<dbReference type="GO" id="GO:0008914">
    <property type="term" value="F:leucyl-tRNA--protein transferase activity"/>
    <property type="evidence" value="ECO:0007669"/>
    <property type="project" value="UniProtKB-EC"/>
</dbReference>
<dbReference type="Gene3D" id="3.40.630.70">
    <property type="entry name" value="Leucyl/phenylalanyl-tRNA-protein transferase, C-terminal domain"/>
    <property type="match status" value="1"/>
</dbReference>
<dbReference type="InterPro" id="IPR042221">
    <property type="entry name" value="Leu/Phe-tRNA_Trfase_N"/>
</dbReference>
<dbReference type="SUPFAM" id="SSF55729">
    <property type="entry name" value="Acyl-CoA N-acyltransferases (Nat)"/>
    <property type="match status" value="1"/>
</dbReference>
<dbReference type="InterPro" id="IPR016181">
    <property type="entry name" value="Acyl_CoA_acyltransferase"/>
</dbReference>
<comment type="function">
    <text evidence="4">Functions in the N-end rule pathway of protein degradation where it conjugates Leu, Phe and, less efficiently, Met from aminoacyl-tRNAs to the N-termini of proteins containing an N-terminal arginine or lysine.</text>
</comment>
<dbReference type="EMBL" id="CP104694">
    <property type="protein sequence ID" value="UXI70020.1"/>
    <property type="molecule type" value="Genomic_DNA"/>
</dbReference>
<protein>
    <recommendedName>
        <fullName evidence="4">Leucyl/phenylalanyl-tRNA--protein transferase</fullName>
        <ecNumber evidence="4">2.3.2.6</ecNumber>
    </recommendedName>
    <alternativeName>
        <fullName evidence="4">L/F-transferase</fullName>
    </alternativeName>
    <alternativeName>
        <fullName evidence="4">Leucyltransferase</fullName>
    </alternativeName>
    <alternativeName>
        <fullName evidence="4">Phenyalanyltransferase</fullName>
    </alternativeName>
</protein>
<accession>A0ABY6BJI7</accession>
<reference evidence="5" key="1">
    <citation type="submission" date="2022-09" db="EMBL/GenBank/DDBJ databases">
        <title>Tahibacter sp. nov., isolated from a fresh water.</title>
        <authorList>
            <person name="Baek J.H."/>
            <person name="Lee J.K."/>
            <person name="Kim J.M."/>
            <person name="Jeon C.O."/>
        </authorList>
    </citation>
    <scope>NUCLEOTIDE SEQUENCE</scope>
    <source>
        <strain evidence="5">W38</strain>
    </source>
</reference>
<proteinExistence type="inferred from homology"/>
<dbReference type="Proteomes" id="UP001064632">
    <property type="component" value="Chromosome"/>
</dbReference>
<dbReference type="InterPro" id="IPR042203">
    <property type="entry name" value="Leu/Phe-tRNA_Trfase_C"/>
</dbReference>
<keyword evidence="1 4" id="KW-0963">Cytoplasm</keyword>
<evidence type="ECO:0000313" key="5">
    <source>
        <dbReference type="EMBL" id="UXI70020.1"/>
    </source>
</evidence>
<sequence length="247" mass="27232">MIRIPILRPGSREAFPRIDQALHEPNGLLAAGGDLSPTRLLEAYRHGIFPWFSPGEPILWWSPDPRMVFATDAVHQSRRLNRWLRQCPWTIDADREFRAVMISCAAPRPGQTGTWITASMLDAYCLLHEMGHAHSIEVYEADRLIGGLYGVAVGQMFFAESMFSHATNASKVALMALAATLRRWGWPLIDAQVSSDHLRTLGAIELPRQAFAAHVARLTARAGATGSWTGCLALERAAELAGQPAAR</sequence>
<comment type="catalytic activity">
    <reaction evidence="4">
        <text>N-terminal L-arginyl-[protein] + L-leucyl-tRNA(Leu) = N-terminal L-leucyl-L-arginyl-[protein] + tRNA(Leu) + H(+)</text>
        <dbReference type="Rhea" id="RHEA:50416"/>
        <dbReference type="Rhea" id="RHEA-COMP:9613"/>
        <dbReference type="Rhea" id="RHEA-COMP:9622"/>
        <dbReference type="Rhea" id="RHEA-COMP:12672"/>
        <dbReference type="Rhea" id="RHEA-COMP:12673"/>
        <dbReference type="ChEBI" id="CHEBI:15378"/>
        <dbReference type="ChEBI" id="CHEBI:64719"/>
        <dbReference type="ChEBI" id="CHEBI:78442"/>
        <dbReference type="ChEBI" id="CHEBI:78494"/>
        <dbReference type="ChEBI" id="CHEBI:133044"/>
        <dbReference type="EC" id="2.3.2.6"/>
    </reaction>
</comment>
<evidence type="ECO:0000256" key="2">
    <source>
        <dbReference type="ARBA" id="ARBA00022679"/>
    </source>
</evidence>
<comment type="catalytic activity">
    <reaction evidence="4">
        <text>L-phenylalanyl-tRNA(Phe) + an N-terminal L-alpha-aminoacyl-[protein] = an N-terminal L-phenylalanyl-L-alpha-aminoacyl-[protein] + tRNA(Phe)</text>
        <dbReference type="Rhea" id="RHEA:43632"/>
        <dbReference type="Rhea" id="RHEA-COMP:9668"/>
        <dbReference type="Rhea" id="RHEA-COMP:9699"/>
        <dbReference type="Rhea" id="RHEA-COMP:10636"/>
        <dbReference type="Rhea" id="RHEA-COMP:10637"/>
        <dbReference type="ChEBI" id="CHEBI:78442"/>
        <dbReference type="ChEBI" id="CHEBI:78531"/>
        <dbReference type="ChEBI" id="CHEBI:78597"/>
        <dbReference type="ChEBI" id="CHEBI:83561"/>
        <dbReference type="EC" id="2.3.2.6"/>
    </reaction>
</comment>
<dbReference type="RefSeq" id="WP_261696971.1">
    <property type="nucleotide sequence ID" value="NZ_CP104694.1"/>
</dbReference>
<dbReference type="Gene3D" id="3.30.70.3550">
    <property type="entry name" value="Leucyl/phenylalanyl-tRNA-protein transferase, N-terminal domain"/>
    <property type="match status" value="1"/>
</dbReference>
<name>A0ABY6BJI7_9GAMM</name>
<dbReference type="HAMAP" id="MF_00688">
    <property type="entry name" value="Leu_Phe_trans"/>
    <property type="match status" value="1"/>
</dbReference>
<gene>
    <name evidence="4 5" type="primary">aat</name>
    <name evidence="5" type="ORF">N4264_10445</name>
</gene>
<evidence type="ECO:0000256" key="3">
    <source>
        <dbReference type="ARBA" id="ARBA00023315"/>
    </source>
</evidence>
<comment type="catalytic activity">
    <reaction evidence="4">
        <text>N-terminal L-lysyl-[protein] + L-leucyl-tRNA(Leu) = N-terminal L-leucyl-L-lysyl-[protein] + tRNA(Leu) + H(+)</text>
        <dbReference type="Rhea" id="RHEA:12340"/>
        <dbReference type="Rhea" id="RHEA-COMP:9613"/>
        <dbReference type="Rhea" id="RHEA-COMP:9622"/>
        <dbReference type="Rhea" id="RHEA-COMP:12670"/>
        <dbReference type="Rhea" id="RHEA-COMP:12671"/>
        <dbReference type="ChEBI" id="CHEBI:15378"/>
        <dbReference type="ChEBI" id="CHEBI:65249"/>
        <dbReference type="ChEBI" id="CHEBI:78442"/>
        <dbReference type="ChEBI" id="CHEBI:78494"/>
        <dbReference type="ChEBI" id="CHEBI:133043"/>
        <dbReference type="EC" id="2.3.2.6"/>
    </reaction>
</comment>
<dbReference type="EC" id="2.3.2.6" evidence="4"/>
<organism evidence="5 6">
    <name type="scientific">Tahibacter amnicola</name>
    <dbReference type="NCBI Taxonomy" id="2976241"/>
    <lineage>
        <taxon>Bacteria</taxon>
        <taxon>Pseudomonadati</taxon>
        <taxon>Pseudomonadota</taxon>
        <taxon>Gammaproteobacteria</taxon>
        <taxon>Lysobacterales</taxon>
        <taxon>Rhodanobacteraceae</taxon>
        <taxon>Tahibacter</taxon>
    </lineage>
</organism>